<protein>
    <submittedName>
        <fullName evidence="4">(salmon louse) hypothetical protein</fullName>
    </submittedName>
</protein>
<dbReference type="InterPro" id="IPR003591">
    <property type="entry name" value="Leu-rich_rpt_typical-subtyp"/>
</dbReference>
<dbReference type="InterPro" id="IPR050328">
    <property type="entry name" value="Dev_Immune_Receptor"/>
</dbReference>
<evidence type="ECO:0000256" key="3">
    <source>
        <dbReference type="ARBA" id="ARBA00022737"/>
    </source>
</evidence>
<sequence>MLMRLATIRFPLTYPCFFSGVYCSHLESDRGKTPPQVSIPLATIWFYSHSQTHLKDKDIRDAIHNYYILSSSISVINKFLRRMKLKLCKMLTTFVRILLVLVFGSLGLSTQTAWVDSPPKYDCPKRSIFPCDCMKGSDEGGLLGMFKHQYCLICPCGLQQVKTLIHTLIISNCNIEKLYGSLFKLLTIRILKIHDTPIKDISDGTFDQLSSSLEELHIQNSLLTCAYLPLYQKNLTSLKILFIENSQISYLPEGVLNGMNSLEELSISHGKIQSIGNKVFNDEEELFRAVSRIGTVDLARNNLTKVDYQLFSDLRFIDTISLSYYLSRESNKKTLTKKHFQILLLTFRKTQFNENTYATEFLLQYNKLTSMSGVPLASQKGLKFLNVSHNAIVDIPRNTFPKLIRNIPPPRLSLITTYPSLGLSSIRFVKLHHNPITGNSISSYLFEHHGLFLYNNIKEIKGRQPWPVMNSLLELTLDYNQVGKFYQAGRFDGAFKGMSALYDINISSFRPEERLVCADSLDALKFKLNPDIKFRQVKRIEDSSSLSWYVNTNEDVGDFRLEIRSSDFPPQTLAREERLDYGSRYTIIKK</sequence>
<evidence type="ECO:0000256" key="1">
    <source>
        <dbReference type="ARBA" id="ARBA00022614"/>
    </source>
</evidence>
<dbReference type="AlphaFoldDB" id="A0A7R8CBN6"/>
<evidence type="ECO:0000313" key="5">
    <source>
        <dbReference type="Proteomes" id="UP000675881"/>
    </source>
</evidence>
<keyword evidence="2" id="KW-0732">Signal</keyword>
<proteinExistence type="predicted"/>
<name>A0A7R8CBN6_LEPSM</name>
<gene>
    <name evidence="4" type="ORF">LSAA_1602</name>
</gene>
<dbReference type="PANTHER" id="PTHR24373:SF370">
    <property type="entry name" value="FISH-LIPS, ISOFORM E"/>
    <property type="match status" value="1"/>
</dbReference>
<dbReference type="Gene3D" id="3.80.10.10">
    <property type="entry name" value="Ribonuclease Inhibitor"/>
    <property type="match status" value="2"/>
</dbReference>
<dbReference type="Proteomes" id="UP000675881">
    <property type="component" value="Chromosome 1"/>
</dbReference>
<organism evidence="4 5">
    <name type="scientific">Lepeophtheirus salmonis</name>
    <name type="common">Salmon louse</name>
    <name type="synonym">Caligus salmonis</name>
    <dbReference type="NCBI Taxonomy" id="72036"/>
    <lineage>
        <taxon>Eukaryota</taxon>
        <taxon>Metazoa</taxon>
        <taxon>Ecdysozoa</taxon>
        <taxon>Arthropoda</taxon>
        <taxon>Crustacea</taxon>
        <taxon>Multicrustacea</taxon>
        <taxon>Hexanauplia</taxon>
        <taxon>Copepoda</taxon>
        <taxon>Siphonostomatoida</taxon>
        <taxon>Caligidae</taxon>
        <taxon>Lepeophtheirus</taxon>
    </lineage>
</organism>
<keyword evidence="5" id="KW-1185">Reference proteome</keyword>
<reference evidence="4" key="1">
    <citation type="submission" date="2021-02" db="EMBL/GenBank/DDBJ databases">
        <authorList>
            <person name="Bekaert M."/>
        </authorList>
    </citation>
    <scope>NUCLEOTIDE SEQUENCE</scope>
    <source>
        <strain evidence="4">IoA-00</strain>
    </source>
</reference>
<evidence type="ECO:0000256" key="2">
    <source>
        <dbReference type="ARBA" id="ARBA00022729"/>
    </source>
</evidence>
<keyword evidence="1" id="KW-0433">Leucine-rich repeat</keyword>
<keyword evidence="3" id="KW-0677">Repeat</keyword>
<dbReference type="GO" id="GO:0031012">
    <property type="term" value="C:extracellular matrix"/>
    <property type="evidence" value="ECO:0007669"/>
    <property type="project" value="TreeGrafter"/>
</dbReference>
<dbReference type="SMART" id="SM00369">
    <property type="entry name" value="LRR_TYP"/>
    <property type="match status" value="5"/>
</dbReference>
<dbReference type="OrthoDB" id="5789657at2759"/>
<dbReference type="PANTHER" id="PTHR24373">
    <property type="entry name" value="SLIT RELATED LEUCINE-RICH REPEAT NEURONAL PROTEIN"/>
    <property type="match status" value="1"/>
</dbReference>
<dbReference type="GO" id="GO:0005615">
    <property type="term" value="C:extracellular space"/>
    <property type="evidence" value="ECO:0007669"/>
    <property type="project" value="TreeGrafter"/>
</dbReference>
<dbReference type="EMBL" id="HG994580">
    <property type="protein sequence ID" value="CAF2760995.1"/>
    <property type="molecule type" value="Genomic_DNA"/>
</dbReference>
<dbReference type="InterPro" id="IPR032675">
    <property type="entry name" value="LRR_dom_sf"/>
</dbReference>
<evidence type="ECO:0000313" key="4">
    <source>
        <dbReference type="EMBL" id="CAF2760995.1"/>
    </source>
</evidence>
<accession>A0A7R8CBN6</accession>
<dbReference type="SUPFAM" id="SSF52058">
    <property type="entry name" value="L domain-like"/>
    <property type="match status" value="1"/>
</dbReference>